<protein>
    <submittedName>
        <fullName evidence="1">Uncharacterized protein</fullName>
    </submittedName>
</protein>
<dbReference type="EMBL" id="JAQQAF010000005">
    <property type="protein sequence ID" value="KAJ8485221.1"/>
    <property type="molecule type" value="Genomic_DNA"/>
</dbReference>
<evidence type="ECO:0000313" key="1">
    <source>
        <dbReference type="EMBL" id="KAJ8485221.1"/>
    </source>
</evidence>
<proteinExistence type="predicted"/>
<reference evidence="1 2" key="1">
    <citation type="submission" date="2022-12" db="EMBL/GenBank/DDBJ databases">
        <title>Chromosome-scale assembly of the Ensete ventricosum genome.</title>
        <authorList>
            <person name="Dussert Y."/>
            <person name="Stocks J."/>
            <person name="Wendawek A."/>
            <person name="Woldeyes F."/>
            <person name="Nichols R.A."/>
            <person name="Borrell J.S."/>
        </authorList>
    </citation>
    <scope>NUCLEOTIDE SEQUENCE [LARGE SCALE GENOMIC DNA]</scope>
    <source>
        <strain evidence="2">cv. Maze</strain>
        <tissue evidence="1">Seeds</tissue>
    </source>
</reference>
<organism evidence="1 2">
    <name type="scientific">Ensete ventricosum</name>
    <name type="common">Abyssinian banana</name>
    <name type="synonym">Musa ensete</name>
    <dbReference type="NCBI Taxonomy" id="4639"/>
    <lineage>
        <taxon>Eukaryota</taxon>
        <taxon>Viridiplantae</taxon>
        <taxon>Streptophyta</taxon>
        <taxon>Embryophyta</taxon>
        <taxon>Tracheophyta</taxon>
        <taxon>Spermatophyta</taxon>
        <taxon>Magnoliopsida</taxon>
        <taxon>Liliopsida</taxon>
        <taxon>Zingiberales</taxon>
        <taxon>Musaceae</taxon>
        <taxon>Ensete</taxon>
    </lineage>
</organism>
<name>A0AAV8QTS7_ENSVE</name>
<keyword evidence="2" id="KW-1185">Reference proteome</keyword>
<accession>A0AAV8QTS7</accession>
<sequence length="81" mass="9307">MFINTIARSLSVNRLISCRHLWIPYVAVLCCTYSDLSKILWVYHSAGSSIISNWMGKCYRISQVTWRSPTKGDCMNLMDIS</sequence>
<dbReference type="Proteomes" id="UP001222027">
    <property type="component" value="Unassembled WGS sequence"/>
</dbReference>
<comment type="caution">
    <text evidence="1">The sequence shown here is derived from an EMBL/GenBank/DDBJ whole genome shotgun (WGS) entry which is preliminary data.</text>
</comment>
<gene>
    <name evidence="1" type="ORF">OPV22_017706</name>
</gene>
<dbReference type="AlphaFoldDB" id="A0AAV8QTS7"/>
<evidence type="ECO:0000313" key="2">
    <source>
        <dbReference type="Proteomes" id="UP001222027"/>
    </source>
</evidence>